<evidence type="ECO:0008006" key="9">
    <source>
        <dbReference type="Google" id="ProtNLM"/>
    </source>
</evidence>
<organism evidence="7 8">
    <name type="scientific">Poseidonibacter parvus</name>
    <dbReference type="NCBI Taxonomy" id="1850254"/>
    <lineage>
        <taxon>Bacteria</taxon>
        <taxon>Pseudomonadati</taxon>
        <taxon>Campylobacterota</taxon>
        <taxon>Epsilonproteobacteria</taxon>
        <taxon>Campylobacterales</taxon>
        <taxon>Arcobacteraceae</taxon>
        <taxon>Poseidonibacter</taxon>
    </lineage>
</organism>
<keyword evidence="3 6" id="KW-0812">Transmembrane</keyword>
<evidence type="ECO:0000256" key="2">
    <source>
        <dbReference type="ARBA" id="ARBA00022475"/>
    </source>
</evidence>
<evidence type="ECO:0000256" key="3">
    <source>
        <dbReference type="ARBA" id="ARBA00022692"/>
    </source>
</evidence>
<evidence type="ECO:0000313" key="7">
    <source>
        <dbReference type="EMBL" id="APW66709.1"/>
    </source>
</evidence>
<dbReference type="RefSeq" id="WP_076088768.1">
    <property type="nucleotide sequence ID" value="NZ_CP019070.1"/>
</dbReference>
<protein>
    <recommendedName>
        <fullName evidence="9">CidA/LrgA family protein</fullName>
    </recommendedName>
</protein>
<dbReference type="OrthoDB" id="385012at2"/>
<dbReference type="InterPro" id="IPR005538">
    <property type="entry name" value="LrgA/CidA"/>
</dbReference>
<dbReference type="KEGG" id="alp:LPB137_12975"/>
<dbReference type="GO" id="GO:0005886">
    <property type="term" value="C:plasma membrane"/>
    <property type="evidence" value="ECO:0007669"/>
    <property type="project" value="UniProtKB-SubCell"/>
</dbReference>
<name>A0A1P8KQB6_9BACT</name>
<gene>
    <name evidence="7" type="ORF">LPB137_12975</name>
</gene>
<dbReference type="PANTHER" id="PTHR33931:SF2">
    <property type="entry name" value="HOLIN-LIKE PROTEIN CIDA"/>
    <property type="match status" value="1"/>
</dbReference>
<keyword evidence="4 6" id="KW-1133">Transmembrane helix</keyword>
<dbReference type="AlphaFoldDB" id="A0A1P8KQB6"/>
<feature type="transmembrane region" description="Helical" evidence="6">
    <location>
        <begin position="82"/>
        <end position="102"/>
    </location>
</feature>
<dbReference type="STRING" id="1850254.LPB137_12975"/>
<sequence length="121" mass="13603">MLKGIITLLVFQFFGECITKLFDLLVPGPVIGMVLLLIFLIIRKSSFESLDTAVFLHLRYLPLLFIPAAMGIITQVDIIAKEFWAILIALIVGTLIALVFAAKFMDYLTIKTTKEKNINEL</sequence>
<feature type="transmembrane region" description="Helical" evidence="6">
    <location>
        <begin position="25"/>
        <end position="42"/>
    </location>
</feature>
<keyword evidence="2" id="KW-1003">Cell membrane</keyword>
<dbReference type="EMBL" id="CP019070">
    <property type="protein sequence ID" value="APW66709.1"/>
    <property type="molecule type" value="Genomic_DNA"/>
</dbReference>
<keyword evidence="5 6" id="KW-0472">Membrane</keyword>
<keyword evidence="8" id="KW-1185">Reference proteome</keyword>
<evidence type="ECO:0000256" key="1">
    <source>
        <dbReference type="ARBA" id="ARBA00004651"/>
    </source>
</evidence>
<dbReference type="Pfam" id="PF03788">
    <property type="entry name" value="LrgA"/>
    <property type="match status" value="1"/>
</dbReference>
<evidence type="ECO:0000313" key="8">
    <source>
        <dbReference type="Proteomes" id="UP000186074"/>
    </source>
</evidence>
<evidence type="ECO:0000256" key="6">
    <source>
        <dbReference type="SAM" id="Phobius"/>
    </source>
</evidence>
<accession>A0A1P8KQB6</accession>
<dbReference type="Proteomes" id="UP000186074">
    <property type="component" value="Chromosome"/>
</dbReference>
<evidence type="ECO:0000256" key="4">
    <source>
        <dbReference type="ARBA" id="ARBA00022989"/>
    </source>
</evidence>
<evidence type="ECO:0000256" key="5">
    <source>
        <dbReference type="ARBA" id="ARBA00023136"/>
    </source>
</evidence>
<dbReference type="PANTHER" id="PTHR33931">
    <property type="entry name" value="HOLIN-LIKE PROTEIN CIDA-RELATED"/>
    <property type="match status" value="1"/>
</dbReference>
<reference evidence="7 8" key="1">
    <citation type="submission" date="2017-01" db="EMBL/GenBank/DDBJ databases">
        <title>Genome sequencing of Arcobacter sp. LPB0137.</title>
        <authorList>
            <person name="Lee G.-W."/>
            <person name="Yi H."/>
        </authorList>
    </citation>
    <scope>NUCLEOTIDE SEQUENCE [LARGE SCALE GENOMIC DNA]</scope>
    <source>
        <strain evidence="7 8">LPB0137</strain>
    </source>
</reference>
<proteinExistence type="predicted"/>
<comment type="subcellular location">
    <subcellularLocation>
        <location evidence="1">Cell membrane</location>
        <topology evidence="1">Multi-pass membrane protein</topology>
    </subcellularLocation>
</comment>
<feature type="transmembrane region" description="Helical" evidence="6">
    <location>
        <begin position="54"/>
        <end position="76"/>
    </location>
</feature>